<dbReference type="GO" id="GO:0016491">
    <property type="term" value="F:oxidoreductase activity"/>
    <property type="evidence" value="ECO:0007669"/>
    <property type="project" value="UniProtKB-KW"/>
</dbReference>
<accession>A0A9E2F162</accession>
<name>A0A9E2F162_PSYF1</name>
<proteinExistence type="predicted"/>
<dbReference type="Gene3D" id="3.40.50.11810">
    <property type="match status" value="1"/>
</dbReference>
<dbReference type="Proteomes" id="UP000811545">
    <property type="component" value="Unassembled WGS sequence"/>
</dbReference>
<dbReference type="PANTHER" id="PTHR42947">
    <property type="entry name" value="COB--COM HETERODISULFIDE REDUCTASE SUBUNIT B 1"/>
    <property type="match status" value="1"/>
</dbReference>
<dbReference type="AlphaFoldDB" id="A0A9E2F162"/>
<protein>
    <submittedName>
        <fullName evidence="3">8-methylmenaquinol:fumarate reductase membrane anchor subunit</fullName>
        <ecNumber evidence="3">1.3.5.-</ecNumber>
    </submittedName>
</protein>
<dbReference type="Pfam" id="PF02754">
    <property type="entry name" value="CCG"/>
    <property type="match status" value="2"/>
</dbReference>
<dbReference type="EC" id="1.3.5.-" evidence="3"/>
<feature type="domain" description="Cysteine-rich" evidence="2">
    <location>
        <begin position="4"/>
        <end position="84"/>
    </location>
</feature>
<comment type="caution">
    <text evidence="3">The sequence shown here is derived from an EMBL/GenBank/DDBJ whole genome shotgun (WGS) entry which is preliminary data.</text>
</comment>
<dbReference type="InterPro" id="IPR004017">
    <property type="entry name" value="Cys_rich_dom"/>
</dbReference>
<gene>
    <name evidence="3" type="primary">sdhE</name>
    <name evidence="3" type="ORF">DDT42_00258</name>
</gene>
<keyword evidence="1 3" id="KW-0560">Oxidoreductase</keyword>
<evidence type="ECO:0000313" key="3">
    <source>
        <dbReference type="EMBL" id="MBT9144417.1"/>
    </source>
</evidence>
<dbReference type="Gene3D" id="1.20.1050.140">
    <property type="match status" value="1"/>
</dbReference>
<dbReference type="PANTHER" id="PTHR42947:SF1">
    <property type="entry name" value="COB--COM HETERODISULFIDE REDUCTASE SUBUNIT B 1"/>
    <property type="match status" value="1"/>
</dbReference>
<sequence>MEYSYFPGCTLHNQSQSFRDSTISTARELKIELEELPDWYCCGAVYPLRSEDIMSLLSSTRNLVGAKKEDKDLVTLCSACYQVLKRTNYLILNDAEKREKLNSFLEEKYDGSTKVLHFLEVIRKDVGWEGLKNKVKTSMTGLRVAPYYGCLLLRPHKELAFDHPENPTIFENFLKSLGCEAVDFPYKTECCGAYLGITEEIVINSAVLKILQGANKRGIDVLITSCPLCLYNLDVGQNELMKSGNLLKPVPILYFTQLLALALGLGVEVCHFEEHLINPLPTLERIR</sequence>
<evidence type="ECO:0000256" key="1">
    <source>
        <dbReference type="ARBA" id="ARBA00023002"/>
    </source>
</evidence>
<reference evidence="3 4" key="1">
    <citation type="journal article" date="2021" name="bioRxiv">
        <title>Unique metabolic strategies in Hadean analogues reveal hints for primordial physiology.</title>
        <authorList>
            <person name="Nobu M.K."/>
            <person name="Nakai R."/>
            <person name="Tamazawa S."/>
            <person name="Mori H."/>
            <person name="Toyoda A."/>
            <person name="Ijiri A."/>
            <person name="Suzuki S."/>
            <person name="Kurokawa K."/>
            <person name="Kamagata Y."/>
            <person name="Tamaki H."/>
        </authorList>
    </citation>
    <scope>NUCLEOTIDE SEQUENCE [LARGE SCALE GENOMIC DNA]</scope>
    <source>
        <strain evidence="3">BS525</strain>
    </source>
</reference>
<feature type="domain" description="Cysteine-rich" evidence="2">
    <location>
        <begin position="144"/>
        <end position="234"/>
    </location>
</feature>
<dbReference type="EMBL" id="QLTW01000007">
    <property type="protein sequence ID" value="MBT9144417.1"/>
    <property type="molecule type" value="Genomic_DNA"/>
</dbReference>
<organism evidence="3 4">
    <name type="scientific">Psychracetigena formicireducens</name>
    <dbReference type="NCBI Taxonomy" id="2986056"/>
    <lineage>
        <taxon>Bacteria</taxon>
        <taxon>Bacillati</taxon>
        <taxon>Candidatus Lithacetigenota</taxon>
        <taxon>Candidatus Psychracetigena</taxon>
    </lineage>
</organism>
<dbReference type="InterPro" id="IPR051278">
    <property type="entry name" value="HdrB/HdrD_reductase"/>
</dbReference>
<evidence type="ECO:0000313" key="4">
    <source>
        <dbReference type="Proteomes" id="UP000811545"/>
    </source>
</evidence>
<evidence type="ECO:0000259" key="2">
    <source>
        <dbReference type="Pfam" id="PF02754"/>
    </source>
</evidence>